<protein>
    <recommendedName>
        <fullName evidence="9">Rho1 guanine nucleotide exchange factor 1</fullName>
    </recommendedName>
</protein>
<dbReference type="SMART" id="SM00036">
    <property type="entry name" value="CNH"/>
    <property type="match status" value="1"/>
</dbReference>
<dbReference type="Gene3D" id="1.20.900.10">
    <property type="entry name" value="Dbl homology (DH) domain"/>
    <property type="match status" value="2"/>
</dbReference>
<dbReference type="Pfam" id="PF00780">
    <property type="entry name" value="CNH"/>
    <property type="match status" value="1"/>
</dbReference>
<feature type="region of interest" description="Disordered" evidence="3">
    <location>
        <begin position="224"/>
        <end position="244"/>
    </location>
</feature>
<dbReference type="InterPro" id="IPR041675">
    <property type="entry name" value="PH_5"/>
</dbReference>
<dbReference type="PROSITE" id="PS50219">
    <property type="entry name" value="CNH"/>
    <property type="match status" value="1"/>
</dbReference>
<dbReference type="Pfam" id="PF15405">
    <property type="entry name" value="PH_5"/>
    <property type="match status" value="1"/>
</dbReference>
<dbReference type="InterPro" id="IPR011993">
    <property type="entry name" value="PH-like_dom_sf"/>
</dbReference>
<organism evidence="7 8">
    <name type="scientific">Agrocybe pediades</name>
    <dbReference type="NCBI Taxonomy" id="84607"/>
    <lineage>
        <taxon>Eukaryota</taxon>
        <taxon>Fungi</taxon>
        <taxon>Dikarya</taxon>
        <taxon>Basidiomycota</taxon>
        <taxon>Agaricomycotina</taxon>
        <taxon>Agaricomycetes</taxon>
        <taxon>Agaricomycetidae</taxon>
        <taxon>Agaricales</taxon>
        <taxon>Agaricineae</taxon>
        <taxon>Strophariaceae</taxon>
        <taxon>Agrocybe</taxon>
    </lineage>
</organism>
<gene>
    <name evidence="7" type="ORF">D9613_007108</name>
</gene>
<dbReference type="EMBL" id="JAACJL010000058">
    <property type="protein sequence ID" value="KAF4610695.1"/>
    <property type="molecule type" value="Genomic_DNA"/>
</dbReference>
<feature type="region of interest" description="Disordered" evidence="3">
    <location>
        <begin position="1"/>
        <end position="195"/>
    </location>
</feature>
<dbReference type="InterPro" id="IPR001180">
    <property type="entry name" value="CNH_dom"/>
</dbReference>
<dbReference type="Gene3D" id="2.30.29.30">
    <property type="entry name" value="Pleckstrin-homology domain (PH domain)/Phosphotyrosine-binding domain (PTB)"/>
    <property type="match status" value="1"/>
</dbReference>
<feature type="domain" description="PH" evidence="4">
    <location>
        <begin position="1034"/>
        <end position="1175"/>
    </location>
</feature>
<feature type="domain" description="DH" evidence="5">
    <location>
        <begin position="579"/>
        <end position="774"/>
    </location>
</feature>
<dbReference type="PROSITE" id="PS50003">
    <property type="entry name" value="PH_DOMAIN"/>
    <property type="match status" value="1"/>
</dbReference>
<dbReference type="InterPro" id="IPR000591">
    <property type="entry name" value="DEP_dom"/>
</dbReference>
<dbReference type="SMART" id="SM00049">
    <property type="entry name" value="DEP"/>
    <property type="match status" value="1"/>
</dbReference>
<evidence type="ECO:0000259" key="4">
    <source>
        <dbReference type="PROSITE" id="PS50003"/>
    </source>
</evidence>
<evidence type="ECO:0000313" key="8">
    <source>
        <dbReference type="Proteomes" id="UP000521872"/>
    </source>
</evidence>
<dbReference type="InterPro" id="IPR052233">
    <property type="entry name" value="Rho-type_GEFs"/>
</dbReference>
<evidence type="ECO:0000259" key="6">
    <source>
        <dbReference type="PROSITE" id="PS50219"/>
    </source>
</evidence>
<feature type="compositionally biased region" description="Low complexity" evidence="3">
    <location>
        <begin position="69"/>
        <end position="94"/>
    </location>
</feature>
<dbReference type="PROSITE" id="PS50010">
    <property type="entry name" value="DH_2"/>
    <property type="match status" value="2"/>
</dbReference>
<keyword evidence="1" id="KW-0597">Phosphoprotein</keyword>
<dbReference type="SUPFAM" id="SSF48065">
    <property type="entry name" value="DBL homology domain (DH-domain)"/>
    <property type="match status" value="2"/>
</dbReference>
<dbReference type="InterPro" id="IPR035899">
    <property type="entry name" value="DBL_dom_sf"/>
</dbReference>
<dbReference type="PANTHER" id="PTHR46572:SF1">
    <property type="entry name" value="RHO1 GUANINE NUCLEOTIDE EXCHANGE FACTOR TUS1"/>
    <property type="match status" value="1"/>
</dbReference>
<reference evidence="7 8" key="1">
    <citation type="submission" date="2019-12" db="EMBL/GenBank/DDBJ databases">
        <authorList>
            <person name="Floudas D."/>
            <person name="Bentzer J."/>
            <person name="Ahren D."/>
            <person name="Johansson T."/>
            <person name="Persson P."/>
            <person name="Tunlid A."/>
        </authorList>
    </citation>
    <scope>NUCLEOTIDE SEQUENCE [LARGE SCALE GENOMIC DNA]</scope>
    <source>
        <strain evidence="7 8">CBS 102.39</strain>
    </source>
</reference>
<evidence type="ECO:0000259" key="5">
    <source>
        <dbReference type="PROSITE" id="PS50010"/>
    </source>
</evidence>
<dbReference type="Pfam" id="PF00621">
    <property type="entry name" value="RhoGEF"/>
    <property type="match status" value="2"/>
</dbReference>
<feature type="compositionally biased region" description="Polar residues" evidence="3">
    <location>
        <begin position="1"/>
        <end position="18"/>
    </location>
</feature>
<dbReference type="SUPFAM" id="SSF50729">
    <property type="entry name" value="PH domain-like"/>
    <property type="match status" value="1"/>
</dbReference>
<keyword evidence="8" id="KW-1185">Reference proteome</keyword>
<sequence>MSATPTTLANANNGQADQDSLDDLYEAVYRGFDSPASPEYSHEIPSYTTSPTDDSQESMSEAGVRRSSSHIPSPLSQHPPSQSSSPAPSLGTSAPRRRPLPQPPQAGPSNLARLQVAPPVQQPSHPQPNLSPRRSAQQLLERPLSRKISRHFSNPHTPNLAAVETPEDNVAGPSNSQQDEYYGADEGPTSPTEYIDEDVFLPLPGYIKNPLEDPNSTGVIEYTPTDQGNGTDYPEPPSEPPCSYTESIAPSEASTYHRNHQSIDSGASLMERVRPSSENGTFTSGDYSILQPPSITPDLPYLRESSFDQYSYAQGAAGPSTWNDPRVNDTSSIIDITNKFRRTETNEYHEHEATDWQQPGPSDLARETRMLIQAIADFKTPVLELHDQPEDPFDDERRFINPALLSHLAVQLRDKVPRGVHVKGSIPYPHAFTGRDIVSTLNGIIQQAIVREHGGLLIDRRAALLVARSLQTMLFFYEVEWGANPLQDGVEDVYMFLDDQQGGSDSPIERAELPTGVVTILTKCYSASCEDGRCYTYGCPRKGMSQLPKIDESPVRPAVDWVNDVPDHILKKLSENEIKRQTIIHKLISKEVLYIEDLNIVENVFIKPLAQADPPIIMPLDLEEFIEQVFSNILELRECNRRLLDVLYVRQREQRPLIQGIGDVFLDAATEFRLLYPIYVGHHPLAEKRLKEELEHNPEFRLFIEKCHRQLAARPVGSPRDLKDYLNRPAEHLQKYPVLLEAVYSETEHSNPDGDFLMESITAIRNLQNDAQLRTFQSAMGKGSTGKWQWHDLVSVETRSKFTKEECRRQSLIFELIKTEMDYVRDLENIETMYVRPLRNAEPPIIPPNRLDQFISDVFHNYNELYAHHRRLVDMLHEIQREEHPRIRSITAAIIDAALNFREAYLEYIPNYPIAAYRIDDEMANNPMFKQFVEHSIRHPDARRHDMKNFINRPIPRLLRYELLLQGILSETPAYHEDQKDINTVIDLIKGLGRETEPGVVSAKQKVELWRYHSNFVFKQGEHVDMDLLNEQRSLIHTGRLIRQSEQERDELFVMLFDNYIVMTHPREKDGITKYHVYRRPIPLDLLTLVNFTDVPVQRSTSRLRTLWGSSSINGSDTASIASGRTTEASSDPSRQQIYPLTFHHNGRLGGNYILYTETAQERSEWKQKLEESLGLRKVVQESNKVFEIETLSIDTFLLPHSNPGPTSSAWQDGTLFTGKVTCSTPFNTPDGRGLVAVGCAEGVWIGYRHDSRSLRRVLHLKMVTQCAILEEFGLFLVLADKVLFAYHLEALVPTTPGSVHASQTPQKIHSKDVQFFSVGVLNDRTLVIYMKKKGNSDSVFFAVEPVIDKINQPPKAGYPFKKKTEWFRQYKEFTFPDAYDLIFLRASRIAVLCAKGFMIMDLNDYKSVTIPQRDDPKFPYLGKRCDSCRPKGMFRSKEDEFLLCYDEFGLFVDRHGHPSRSTGIIEWEGTAVKVAMHAPYVLLFDTRFIEIRHVETGRLVQIIPGNDVHCVWDGRSLDTGAAVVPAAGSEDHMVQEPRVHAVMNLTEQSLQPGVRAVRGVMQHVFELFPTIPLYLPGSLASPSTVPYFPLSFSPPRSPPLRAHHI</sequence>
<evidence type="ECO:0000256" key="2">
    <source>
        <dbReference type="ARBA" id="ARBA00022658"/>
    </source>
</evidence>
<evidence type="ECO:0000256" key="1">
    <source>
        <dbReference type="ARBA" id="ARBA00022553"/>
    </source>
</evidence>
<dbReference type="Proteomes" id="UP000521872">
    <property type="component" value="Unassembled WGS sequence"/>
</dbReference>
<dbReference type="GO" id="GO:0005085">
    <property type="term" value="F:guanyl-nucleotide exchange factor activity"/>
    <property type="evidence" value="ECO:0007669"/>
    <property type="project" value="UniProtKB-KW"/>
</dbReference>
<dbReference type="GO" id="GO:0035556">
    <property type="term" value="P:intracellular signal transduction"/>
    <property type="evidence" value="ECO:0007669"/>
    <property type="project" value="InterPro"/>
</dbReference>
<dbReference type="InterPro" id="IPR001849">
    <property type="entry name" value="PH_domain"/>
</dbReference>
<evidence type="ECO:0000256" key="3">
    <source>
        <dbReference type="SAM" id="MobiDB-lite"/>
    </source>
</evidence>
<dbReference type="SMART" id="SM00325">
    <property type="entry name" value="RhoGEF"/>
    <property type="match status" value="2"/>
</dbReference>
<feature type="domain" description="DH" evidence="5">
    <location>
        <begin position="808"/>
        <end position="999"/>
    </location>
</feature>
<dbReference type="PANTHER" id="PTHR46572">
    <property type="entry name" value="RHO1 GDP-GTP EXCHANGE PROTEIN 1-RELATED"/>
    <property type="match status" value="1"/>
</dbReference>
<evidence type="ECO:0000313" key="7">
    <source>
        <dbReference type="EMBL" id="KAF4610695.1"/>
    </source>
</evidence>
<dbReference type="SMART" id="SM00233">
    <property type="entry name" value="PH"/>
    <property type="match status" value="1"/>
</dbReference>
<name>A0A8H4VJZ0_9AGAR</name>
<accession>A0A8H4VJZ0</accession>
<feature type="compositionally biased region" description="Polar residues" evidence="3">
    <location>
        <begin position="122"/>
        <end position="138"/>
    </location>
</feature>
<feature type="compositionally biased region" description="Polar residues" evidence="3">
    <location>
        <begin position="46"/>
        <end position="59"/>
    </location>
</feature>
<dbReference type="CDD" id="cd00160">
    <property type="entry name" value="RhoGEF"/>
    <property type="match status" value="2"/>
</dbReference>
<evidence type="ECO:0008006" key="9">
    <source>
        <dbReference type="Google" id="ProtNLM"/>
    </source>
</evidence>
<comment type="caution">
    <text evidence="7">The sequence shown here is derived from an EMBL/GenBank/DDBJ whole genome shotgun (WGS) entry which is preliminary data.</text>
</comment>
<keyword evidence="2" id="KW-0344">Guanine-nucleotide releasing factor</keyword>
<feature type="domain" description="CNH" evidence="6">
    <location>
        <begin position="1218"/>
        <end position="1519"/>
    </location>
</feature>
<dbReference type="InterPro" id="IPR000219">
    <property type="entry name" value="DH_dom"/>
</dbReference>
<proteinExistence type="predicted"/>